<feature type="signal peptide" evidence="1">
    <location>
        <begin position="1"/>
        <end position="19"/>
    </location>
</feature>
<protein>
    <submittedName>
        <fullName evidence="2">Bifunctional inhibitor/plant lipid transfer protein/seed storage helical domain superfamily</fullName>
    </submittedName>
</protein>
<evidence type="ECO:0000313" key="2">
    <source>
        <dbReference type="EMBL" id="KAF5779624.1"/>
    </source>
</evidence>
<feature type="chain" id="PRO_5039955479" evidence="1">
    <location>
        <begin position="20"/>
        <end position="77"/>
    </location>
</feature>
<dbReference type="Gramene" id="mRNA:HanXRQr2_Chr12g0561741">
    <property type="protein sequence ID" value="CDS:HanXRQr2_Chr12g0561741.1"/>
    <property type="gene ID" value="HanXRQr2_Chr12g0561741"/>
</dbReference>
<comment type="caution">
    <text evidence="2">The sequence shown here is derived from an EMBL/GenBank/DDBJ whole genome shotgun (WGS) entry which is preliminary data.</text>
</comment>
<dbReference type="SUPFAM" id="SSF47699">
    <property type="entry name" value="Bifunctional inhibitor/lipid-transfer protein/seed storage 2S albumin"/>
    <property type="match status" value="1"/>
</dbReference>
<reference evidence="2" key="1">
    <citation type="journal article" date="2017" name="Nature">
        <title>The sunflower genome provides insights into oil metabolism, flowering and Asterid evolution.</title>
        <authorList>
            <person name="Badouin H."/>
            <person name="Gouzy J."/>
            <person name="Grassa C.J."/>
            <person name="Murat F."/>
            <person name="Staton S.E."/>
            <person name="Cottret L."/>
            <person name="Lelandais-Briere C."/>
            <person name="Owens G.L."/>
            <person name="Carrere S."/>
            <person name="Mayjonade B."/>
            <person name="Legrand L."/>
            <person name="Gill N."/>
            <person name="Kane N.C."/>
            <person name="Bowers J.E."/>
            <person name="Hubner S."/>
            <person name="Bellec A."/>
            <person name="Berard A."/>
            <person name="Berges H."/>
            <person name="Blanchet N."/>
            <person name="Boniface M.C."/>
            <person name="Brunel D."/>
            <person name="Catrice O."/>
            <person name="Chaidir N."/>
            <person name="Claudel C."/>
            <person name="Donnadieu C."/>
            <person name="Faraut T."/>
            <person name="Fievet G."/>
            <person name="Helmstetter N."/>
            <person name="King M."/>
            <person name="Knapp S.J."/>
            <person name="Lai Z."/>
            <person name="Le Paslier M.C."/>
            <person name="Lippi Y."/>
            <person name="Lorenzon L."/>
            <person name="Mandel J.R."/>
            <person name="Marage G."/>
            <person name="Marchand G."/>
            <person name="Marquand E."/>
            <person name="Bret-Mestries E."/>
            <person name="Morien E."/>
            <person name="Nambeesan S."/>
            <person name="Nguyen T."/>
            <person name="Pegot-Espagnet P."/>
            <person name="Pouilly N."/>
            <person name="Raftis F."/>
            <person name="Sallet E."/>
            <person name="Schiex T."/>
            <person name="Thomas J."/>
            <person name="Vandecasteele C."/>
            <person name="Vares D."/>
            <person name="Vear F."/>
            <person name="Vautrin S."/>
            <person name="Crespi M."/>
            <person name="Mangin B."/>
            <person name="Burke J.M."/>
            <person name="Salse J."/>
            <person name="Munos S."/>
            <person name="Vincourt P."/>
            <person name="Rieseberg L.H."/>
            <person name="Langlade N.B."/>
        </authorList>
    </citation>
    <scope>NUCLEOTIDE SEQUENCE</scope>
    <source>
        <tissue evidence="2">Leaves</tissue>
    </source>
</reference>
<keyword evidence="1" id="KW-0732">Signal</keyword>
<evidence type="ECO:0000256" key="1">
    <source>
        <dbReference type="SAM" id="SignalP"/>
    </source>
</evidence>
<dbReference type="EMBL" id="MNCJ02000327">
    <property type="protein sequence ID" value="KAF5779624.1"/>
    <property type="molecule type" value="Genomic_DNA"/>
</dbReference>
<evidence type="ECO:0000313" key="3">
    <source>
        <dbReference type="Proteomes" id="UP000215914"/>
    </source>
</evidence>
<sequence>MKFLYVLVITMSMLTFVTSECSLSYIHECMGGSVEASEQCCEDLKTHIDCFCFYMKYYPSIGHISDVCNIHYGKFCP</sequence>
<keyword evidence="3" id="KW-1185">Reference proteome</keyword>
<dbReference type="InterPro" id="IPR036312">
    <property type="entry name" value="Bifun_inhib/LTP/seed_sf"/>
</dbReference>
<reference evidence="2" key="2">
    <citation type="submission" date="2020-06" db="EMBL/GenBank/DDBJ databases">
        <title>Helianthus annuus Genome sequencing and assembly Release 2.</title>
        <authorList>
            <person name="Gouzy J."/>
            <person name="Langlade N."/>
            <person name="Munos S."/>
        </authorList>
    </citation>
    <scope>NUCLEOTIDE SEQUENCE</scope>
    <source>
        <tissue evidence="2">Leaves</tissue>
    </source>
</reference>
<dbReference type="Proteomes" id="UP000215914">
    <property type="component" value="Unassembled WGS sequence"/>
</dbReference>
<accession>A0A9K3HJP1</accession>
<proteinExistence type="predicted"/>
<name>A0A9K3HJP1_HELAN</name>
<dbReference type="AlphaFoldDB" id="A0A9K3HJP1"/>
<organism evidence="2 3">
    <name type="scientific">Helianthus annuus</name>
    <name type="common">Common sunflower</name>
    <dbReference type="NCBI Taxonomy" id="4232"/>
    <lineage>
        <taxon>Eukaryota</taxon>
        <taxon>Viridiplantae</taxon>
        <taxon>Streptophyta</taxon>
        <taxon>Embryophyta</taxon>
        <taxon>Tracheophyta</taxon>
        <taxon>Spermatophyta</taxon>
        <taxon>Magnoliopsida</taxon>
        <taxon>eudicotyledons</taxon>
        <taxon>Gunneridae</taxon>
        <taxon>Pentapetalae</taxon>
        <taxon>asterids</taxon>
        <taxon>campanulids</taxon>
        <taxon>Asterales</taxon>
        <taxon>Asteraceae</taxon>
        <taxon>Asteroideae</taxon>
        <taxon>Heliantheae alliance</taxon>
        <taxon>Heliantheae</taxon>
        <taxon>Helianthus</taxon>
    </lineage>
</organism>
<gene>
    <name evidence="2" type="ORF">HanXRQr2_Chr12g0561741</name>
</gene>